<comment type="domain">
    <text evidence="3">Contains a C-terminal catalytic domain, and an N-terminal region which modulates catalytic activity.</text>
</comment>
<dbReference type="Pfam" id="PF00072">
    <property type="entry name" value="Response_reg"/>
    <property type="match status" value="1"/>
</dbReference>
<comment type="PTM">
    <text evidence="3">Phosphorylated by CheA. Phosphorylation of the N-terminal regulatory domain activates the methylesterase activity.</text>
</comment>
<comment type="similarity">
    <text evidence="3">Belongs to the CheB family.</text>
</comment>
<dbReference type="EC" id="3.5.1.44" evidence="3"/>
<dbReference type="HAMAP" id="MF_00099">
    <property type="entry name" value="CheB_chemtxs"/>
    <property type="match status" value="1"/>
</dbReference>
<evidence type="ECO:0000259" key="7">
    <source>
        <dbReference type="PROSITE" id="PS50122"/>
    </source>
</evidence>
<accession>A0A7C4XDZ7</accession>
<dbReference type="Gene3D" id="3.40.50.2300">
    <property type="match status" value="1"/>
</dbReference>
<evidence type="ECO:0000256" key="2">
    <source>
        <dbReference type="ARBA" id="ARBA00048267"/>
    </source>
</evidence>
<comment type="subcellular location">
    <subcellularLocation>
        <location evidence="3">Cytoplasm</location>
    </subcellularLocation>
</comment>
<keyword evidence="8" id="KW-0808">Transferase</keyword>
<keyword evidence="3 4" id="KW-0145">Chemotaxis</keyword>
<dbReference type="PROSITE" id="PS50110">
    <property type="entry name" value="RESPONSE_REGULATORY"/>
    <property type="match status" value="1"/>
</dbReference>
<dbReference type="EC" id="3.1.1.61" evidence="3"/>
<dbReference type="GO" id="GO:0008168">
    <property type="term" value="F:methyltransferase activity"/>
    <property type="evidence" value="ECO:0007669"/>
    <property type="project" value="UniProtKB-KW"/>
</dbReference>
<feature type="active site" evidence="3 4">
    <location>
        <position position="159"/>
    </location>
</feature>
<name>A0A7C4XDZ7_UNCW3</name>
<keyword evidence="3 5" id="KW-0597">Phosphoprotein</keyword>
<dbReference type="CDD" id="cd17541">
    <property type="entry name" value="REC_CheB-like"/>
    <property type="match status" value="1"/>
</dbReference>
<proteinExistence type="inferred from homology"/>
<feature type="active site" evidence="3 4">
    <location>
        <position position="280"/>
    </location>
</feature>
<dbReference type="InterPro" id="IPR035909">
    <property type="entry name" value="CheB_C"/>
</dbReference>
<feature type="active site" evidence="3 4">
    <location>
        <position position="186"/>
    </location>
</feature>
<dbReference type="Pfam" id="PF01339">
    <property type="entry name" value="CheB_methylest"/>
    <property type="match status" value="1"/>
</dbReference>
<dbReference type="PIRSF" id="PIRSF000876">
    <property type="entry name" value="RR_chemtxs_CheB"/>
    <property type="match status" value="1"/>
</dbReference>
<dbReference type="GO" id="GO:0000156">
    <property type="term" value="F:phosphorelay response regulator activity"/>
    <property type="evidence" value="ECO:0007669"/>
    <property type="project" value="InterPro"/>
</dbReference>
<dbReference type="PANTHER" id="PTHR42872:SF3">
    <property type="entry name" value="PROTEIN-GLUTAMATE METHYLESTERASE_PROTEIN-GLUTAMINE GLUTAMINASE 1"/>
    <property type="match status" value="1"/>
</dbReference>
<evidence type="ECO:0000256" key="3">
    <source>
        <dbReference type="HAMAP-Rule" id="MF_00099"/>
    </source>
</evidence>
<organism evidence="8">
    <name type="scientific">candidate division WOR-3 bacterium</name>
    <dbReference type="NCBI Taxonomy" id="2052148"/>
    <lineage>
        <taxon>Bacteria</taxon>
        <taxon>Bacteria division WOR-3</taxon>
    </lineage>
</organism>
<dbReference type="AlphaFoldDB" id="A0A7C4XDZ7"/>
<dbReference type="GO" id="GO:0032259">
    <property type="term" value="P:methylation"/>
    <property type="evidence" value="ECO:0007669"/>
    <property type="project" value="UniProtKB-KW"/>
</dbReference>
<feature type="domain" description="CheB-type methylesterase" evidence="7">
    <location>
        <begin position="135"/>
        <end position="338"/>
    </location>
</feature>
<dbReference type="SMART" id="SM00448">
    <property type="entry name" value="REC"/>
    <property type="match status" value="1"/>
</dbReference>
<keyword evidence="3" id="KW-0963">Cytoplasm</keyword>
<sequence>MKKRILVVEDSILMQKVIGDIIKESEEFEVCGFARSVNEGWAKFNKLNPEIVTLDYELPGENGLVLLKKIMETKPTPVVMISAHTREGADLTIESLKMGAIDFFTKPSGPISLDLYNYKAELLNKLNLAGRANLPLSEKPPVIKKITKNLDYYIGIGSSTGGVRALNRLIPSFPKDSGVRIIVVQHMPKFFTASLAFHLDEQSSLKVKEADDNDEITPNQVLIAPGGLHIRVDRSGARVELSDEPPRHGVKPSADVLFESMAEVYREKAIGLVLSGMGHDGTQGLSRIKECGGLVIAQDPKEAPIAGMPQSAIDAGIVDFVLPVAEIPGKIMELSKDD</sequence>
<comment type="function">
    <text evidence="3">Involved in chemotaxis. Part of a chemotaxis signal transduction system that modulates chemotaxis in response to various stimuli. Catalyzes the demethylation of specific methylglutamate residues introduced into the chemoreceptors (methyl-accepting chemotaxis proteins or MCP) by CheR. Also mediates the irreversible deamidation of specific glutamine residues to glutamic acid.</text>
</comment>
<dbReference type="NCBIfam" id="NF001965">
    <property type="entry name" value="PRK00742.1"/>
    <property type="match status" value="1"/>
</dbReference>
<protein>
    <recommendedName>
        <fullName evidence="3">Protein-glutamate methylesterase/protein-glutamine glutaminase</fullName>
        <ecNumber evidence="3">3.1.1.61</ecNumber>
        <ecNumber evidence="3">3.5.1.44</ecNumber>
    </recommendedName>
</protein>
<evidence type="ECO:0000313" key="8">
    <source>
        <dbReference type="EMBL" id="HGV96911.1"/>
    </source>
</evidence>
<feature type="modified residue" description="4-aspartylphosphate" evidence="3 5">
    <location>
        <position position="55"/>
    </location>
</feature>
<dbReference type="SUPFAM" id="SSF52738">
    <property type="entry name" value="Methylesterase CheB, C-terminal domain"/>
    <property type="match status" value="1"/>
</dbReference>
<comment type="catalytic activity">
    <reaction evidence="3">
        <text>L-glutaminyl-[protein] + H2O = L-glutamyl-[protein] + NH4(+)</text>
        <dbReference type="Rhea" id="RHEA:16441"/>
        <dbReference type="Rhea" id="RHEA-COMP:10207"/>
        <dbReference type="Rhea" id="RHEA-COMP:10208"/>
        <dbReference type="ChEBI" id="CHEBI:15377"/>
        <dbReference type="ChEBI" id="CHEBI:28938"/>
        <dbReference type="ChEBI" id="CHEBI:29973"/>
        <dbReference type="ChEBI" id="CHEBI:30011"/>
        <dbReference type="EC" id="3.5.1.44"/>
    </reaction>
</comment>
<dbReference type="InterPro" id="IPR008248">
    <property type="entry name" value="CheB-like"/>
</dbReference>
<dbReference type="EMBL" id="DTGZ01000024">
    <property type="protein sequence ID" value="HGV96911.1"/>
    <property type="molecule type" value="Genomic_DNA"/>
</dbReference>
<dbReference type="InterPro" id="IPR000673">
    <property type="entry name" value="Sig_transdc_resp-reg_Me-estase"/>
</dbReference>
<evidence type="ECO:0000256" key="4">
    <source>
        <dbReference type="PROSITE-ProRule" id="PRU00050"/>
    </source>
</evidence>
<dbReference type="GO" id="GO:0006935">
    <property type="term" value="P:chemotaxis"/>
    <property type="evidence" value="ECO:0007669"/>
    <property type="project" value="UniProtKB-UniRule"/>
</dbReference>
<keyword evidence="8" id="KW-0489">Methyltransferase</keyword>
<gene>
    <name evidence="3 8" type="primary">cheB</name>
    <name evidence="8" type="ORF">ENV60_01260</name>
</gene>
<dbReference type="PROSITE" id="PS50122">
    <property type="entry name" value="CHEB"/>
    <property type="match status" value="1"/>
</dbReference>
<dbReference type="PANTHER" id="PTHR42872">
    <property type="entry name" value="PROTEIN-GLUTAMATE METHYLESTERASE/PROTEIN-GLUTAMINE GLUTAMINASE"/>
    <property type="match status" value="1"/>
</dbReference>
<evidence type="ECO:0000256" key="1">
    <source>
        <dbReference type="ARBA" id="ARBA00022801"/>
    </source>
</evidence>
<evidence type="ECO:0000256" key="5">
    <source>
        <dbReference type="PROSITE-ProRule" id="PRU00169"/>
    </source>
</evidence>
<dbReference type="SUPFAM" id="SSF52172">
    <property type="entry name" value="CheY-like"/>
    <property type="match status" value="1"/>
</dbReference>
<feature type="domain" description="Response regulatory" evidence="6">
    <location>
        <begin position="4"/>
        <end position="121"/>
    </location>
</feature>
<keyword evidence="1 3" id="KW-0378">Hydrolase</keyword>
<dbReference type="GO" id="GO:0005737">
    <property type="term" value="C:cytoplasm"/>
    <property type="evidence" value="ECO:0007669"/>
    <property type="project" value="UniProtKB-SubCell"/>
</dbReference>
<evidence type="ECO:0000259" key="6">
    <source>
        <dbReference type="PROSITE" id="PS50110"/>
    </source>
</evidence>
<reference evidence="8" key="1">
    <citation type="journal article" date="2020" name="mSystems">
        <title>Genome- and Community-Level Interaction Insights into Carbon Utilization and Element Cycling Functions of Hydrothermarchaeota in Hydrothermal Sediment.</title>
        <authorList>
            <person name="Zhou Z."/>
            <person name="Liu Y."/>
            <person name="Xu W."/>
            <person name="Pan J."/>
            <person name="Luo Z.H."/>
            <person name="Li M."/>
        </authorList>
    </citation>
    <scope>NUCLEOTIDE SEQUENCE [LARGE SCALE GENOMIC DNA]</scope>
    <source>
        <strain evidence="8">SpSt-774</strain>
    </source>
</reference>
<dbReference type="GO" id="GO:0050568">
    <property type="term" value="F:protein-glutamine glutaminase activity"/>
    <property type="evidence" value="ECO:0007669"/>
    <property type="project" value="UniProtKB-UniRule"/>
</dbReference>
<dbReference type="CDD" id="cd16432">
    <property type="entry name" value="CheB_Rec"/>
    <property type="match status" value="1"/>
</dbReference>
<dbReference type="Gene3D" id="3.40.50.180">
    <property type="entry name" value="Methylesterase CheB, C-terminal domain"/>
    <property type="match status" value="1"/>
</dbReference>
<dbReference type="GO" id="GO:0008984">
    <property type="term" value="F:protein-glutamate methylesterase activity"/>
    <property type="evidence" value="ECO:0007669"/>
    <property type="project" value="UniProtKB-UniRule"/>
</dbReference>
<dbReference type="InterPro" id="IPR001789">
    <property type="entry name" value="Sig_transdc_resp-reg_receiver"/>
</dbReference>
<comment type="caution">
    <text evidence="8">The sequence shown here is derived from an EMBL/GenBank/DDBJ whole genome shotgun (WGS) entry which is preliminary data.</text>
</comment>
<dbReference type="InterPro" id="IPR011006">
    <property type="entry name" value="CheY-like_superfamily"/>
</dbReference>
<comment type="catalytic activity">
    <reaction evidence="2 3">
        <text>[protein]-L-glutamate 5-O-methyl ester + H2O = L-glutamyl-[protein] + methanol + H(+)</text>
        <dbReference type="Rhea" id="RHEA:23236"/>
        <dbReference type="Rhea" id="RHEA-COMP:10208"/>
        <dbReference type="Rhea" id="RHEA-COMP:10311"/>
        <dbReference type="ChEBI" id="CHEBI:15377"/>
        <dbReference type="ChEBI" id="CHEBI:15378"/>
        <dbReference type="ChEBI" id="CHEBI:17790"/>
        <dbReference type="ChEBI" id="CHEBI:29973"/>
        <dbReference type="ChEBI" id="CHEBI:82795"/>
        <dbReference type="EC" id="3.1.1.61"/>
    </reaction>
</comment>